<feature type="region of interest" description="Disordered" evidence="1">
    <location>
        <begin position="25"/>
        <end position="94"/>
    </location>
</feature>
<gene>
    <name evidence="2" type="ORF">H3147_14575</name>
</gene>
<comment type="caution">
    <text evidence="2">The sequence shown here is derived from an EMBL/GenBank/DDBJ whole genome shotgun (WGS) entry which is preliminary data.</text>
</comment>
<evidence type="ECO:0000313" key="2">
    <source>
        <dbReference type="EMBL" id="MBB1260050.1"/>
    </source>
</evidence>
<dbReference type="Proteomes" id="UP000517765">
    <property type="component" value="Unassembled WGS sequence"/>
</dbReference>
<feature type="compositionally biased region" description="Basic and acidic residues" evidence="1">
    <location>
        <begin position="47"/>
        <end position="73"/>
    </location>
</feature>
<feature type="non-terminal residue" evidence="2">
    <location>
        <position position="1"/>
    </location>
</feature>
<dbReference type="AlphaFoldDB" id="A0A7W3ZTQ4"/>
<evidence type="ECO:0000256" key="1">
    <source>
        <dbReference type="SAM" id="MobiDB-lite"/>
    </source>
</evidence>
<feature type="compositionally biased region" description="Low complexity" evidence="1">
    <location>
        <begin position="77"/>
        <end position="94"/>
    </location>
</feature>
<evidence type="ECO:0000313" key="3">
    <source>
        <dbReference type="Proteomes" id="UP000517765"/>
    </source>
</evidence>
<organism evidence="2 3">
    <name type="scientific">Streptomyces alkaliterrae</name>
    <dbReference type="NCBI Taxonomy" id="2213162"/>
    <lineage>
        <taxon>Bacteria</taxon>
        <taxon>Bacillati</taxon>
        <taxon>Actinomycetota</taxon>
        <taxon>Actinomycetes</taxon>
        <taxon>Kitasatosporales</taxon>
        <taxon>Streptomycetaceae</taxon>
        <taxon>Streptomyces</taxon>
    </lineage>
</organism>
<name>A0A7W3ZTQ4_9ACTN</name>
<accession>A0A7W3ZTQ4</accession>
<dbReference type="EMBL" id="JABJXA010000078">
    <property type="protein sequence ID" value="MBB1260050.1"/>
    <property type="molecule type" value="Genomic_DNA"/>
</dbReference>
<reference evidence="3" key="1">
    <citation type="submission" date="2020-05" db="EMBL/GenBank/DDBJ databases">
        <title>Classification of alakaliphilic streptomycetes isolated from an alkaline soil next to Lonar Crater, India and a proposal for the recognition of Streptomyces alkaliterrae sp. nov.</title>
        <authorList>
            <person name="Golinska P."/>
        </authorList>
    </citation>
    <scope>NUCLEOTIDE SEQUENCE [LARGE SCALE GENOMIC DNA]</scope>
    <source>
        <strain evidence="3">OF8</strain>
    </source>
</reference>
<proteinExistence type="predicted"/>
<protein>
    <submittedName>
        <fullName evidence="2">Uncharacterized protein</fullName>
    </submittedName>
</protein>
<sequence length="94" mass="10311">RLLRAAVMEAAELARPLLRRLTALTARTATTGAPRRRAPRPAAPSRGTDRSAFRRRASSELRDLVRPGPERARSSRRSGAPPRGRSPRLPAARP</sequence>